<dbReference type="Pfam" id="PF01663">
    <property type="entry name" value="Phosphodiest"/>
    <property type="match status" value="1"/>
</dbReference>
<evidence type="ECO:0000313" key="2">
    <source>
        <dbReference type="Proteomes" id="UP000033567"/>
    </source>
</evidence>
<keyword evidence="2" id="KW-1185">Reference proteome</keyword>
<reference evidence="1 2" key="1">
    <citation type="submission" date="2014-12" db="EMBL/GenBank/DDBJ databases">
        <title>Comparative genomics of the lactic acid bacteria isolated from the honey bee gut.</title>
        <authorList>
            <person name="Ellegaard K.M."/>
            <person name="Tamarit D."/>
            <person name="Javelind E."/>
            <person name="Olofsson T."/>
            <person name="Andersson S.G."/>
            <person name="Vasquez A."/>
        </authorList>
    </citation>
    <scope>NUCLEOTIDE SEQUENCE [LARGE SCALE GENOMIC DNA]</scope>
    <source>
        <strain evidence="1 2">Bin7</strain>
    </source>
</reference>
<dbReference type="InterPro" id="IPR017850">
    <property type="entry name" value="Alkaline_phosphatase_core_sf"/>
</dbReference>
<dbReference type="Gene3D" id="3.40.720.10">
    <property type="entry name" value="Alkaline Phosphatase, subunit A"/>
    <property type="match status" value="1"/>
</dbReference>
<name>A0A0F4L0T1_9BIFI</name>
<comment type="caution">
    <text evidence="1">The sequence shown here is derived from an EMBL/GenBank/DDBJ whole genome shotgun (WGS) entry which is preliminary data.</text>
</comment>
<dbReference type="AlphaFoldDB" id="A0A0F4L0T1"/>
<dbReference type="PANTHER" id="PTHR10151">
    <property type="entry name" value="ECTONUCLEOTIDE PYROPHOSPHATASE/PHOSPHODIESTERASE"/>
    <property type="match status" value="1"/>
</dbReference>
<dbReference type="EMBL" id="JWMF01000004">
    <property type="protein sequence ID" value="KJY51814.1"/>
    <property type="molecule type" value="Genomic_DNA"/>
</dbReference>
<evidence type="ECO:0000313" key="1">
    <source>
        <dbReference type="EMBL" id="KJY51814.1"/>
    </source>
</evidence>
<organism evidence="1 2">
    <name type="scientific">Bifidobacterium mellis</name>
    <dbReference type="NCBI Taxonomy" id="1293823"/>
    <lineage>
        <taxon>Bacteria</taxon>
        <taxon>Bacillati</taxon>
        <taxon>Actinomycetota</taxon>
        <taxon>Actinomycetes</taxon>
        <taxon>Bifidobacteriales</taxon>
        <taxon>Bifidobacteriaceae</taxon>
        <taxon>Bifidobacterium</taxon>
    </lineage>
</organism>
<dbReference type="InterPro" id="IPR002591">
    <property type="entry name" value="Phosphodiest/P_Trfase"/>
</dbReference>
<dbReference type="GO" id="GO:0016787">
    <property type="term" value="F:hydrolase activity"/>
    <property type="evidence" value="ECO:0007669"/>
    <property type="project" value="UniProtKB-ARBA"/>
</dbReference>
<dbReference type="RefSeq" id="WP_045935264.1">
    <property type="nucleotide sequence ID" value="NZ_KQ033885.1"/>
</dbReference>
<dbReference type="SUPFAM" id="SSF53649">
    <property type="entry name" value="Alkaline phosphatase-like"/>
    <property type="match status" value="1"/>
</dbReference>
<protein>
    <submittedName>
        <fullName evidence="1">Type I phosphodiesterase/nucleotide pyrophosphatase</fullName>
    </submittedName>
</protein>
<sequence length="407" mass="44040">MGLDTPDMKELLEPSPPIRYGDRTGANYVGGPRHLSAVLPALSACLGAPVATDVHPSAKALQEALGLPDARSVVVVLVDGLGFWNLVSRQGHVPYLRSLLSEPINQRPLYTSLPSTTVAAMGVFGTGTSPGLTGMTGYTQLNPDTGQLGQMIQFRGAQDPERLQRRPTVFETLQAQGVRVTSSGLPRFRNSALTRAALRGGDYLAHNHSRQRLLAACQAARQSGLTYLYIRDVDKVGHHSGWEGEEWVAALEATDAQLAELHRRLPAGTLTVIVADHGMVEADPDQRIDIAQDPELSQDVRLVGGEPRAVMLYLDQGADPQVVSARWHDRLGERAWVLTRDQAIQQGIFGPVDPRIRPMIGDLLILAGDRVTLVNSAGQTDAATRLPGVHGSWTRLETQIPCLIDLV</sequence>
<dbReference type="Proteomes" id="UP000033567">
    <property type="component" value="Unassembled WGS sequence"/>
</dbReference>
<dbReference type="PANTHER" id="PTHR10151:SF120">
    <property type="entry name" value="BIS(5'-ADENOSYL)-TRIPHOSPHATASE"/>
    <property type="match status" value="1"/>
</dbReference>
<gene>
    <name evidence="1" type="ORF">JF70_06290</name>
</gene>
<dbReference type="PATRIC" id="fig|1684.5.peg.663"/>
<accession>A0A0F4L0T1</accession>
<proteinExistence type="predicted"/>